<dbReference type="AlphaFoldDB" id="A0A9P9WR93"/>
<comment type="caution">
    <text evidence="2">The sequence shown here is derived from an EMBL/GenBank/DDBJ whole genome shotgun (WGS) entry which is preliminary data.</text>
</comment>
<dbReference type="Proteomes" id="UP000829685">
    <property type="component" value="Unassembled WGS sequence"/>
</dbReference>
<dbReference type="EMBL" id="JAFIMR010000007">
    <property type="protein sequence ID" value="KAI1876301.1"/>
    <property type="molecule type" value="Genomic_DNA"/>
</dbReference>
<protein>
    <recommendedName>
        <fullName evidence="1">DUF6546 domain-containing protein</fullName>
    </recommendedName>
</protein>
<name>A0A9P9WR93_9PEZI</name>
<feature type="domain" description="DUF6546" evidence="1">
    <location>
        <begin position="96"/>
        <end position="236"/>
    </location>
</feature>
<evidence type="ECO:0000259" key="1">
    <source>
        <dbReference type="Pfam" id="PF20183"/>
    </source>
</evidence>
<accession>A0A9P9WR93</accession>
<evidence type="ECO:0000313" key="3">
    <source>
        <dbReference type="Proteomes" id="UP000829685"/>
    </source>
</evidence>
<gene>
    <name evidence="2" type="ORF">JX265_003827</name>
</gene>
<evidence type="ECO:0000313" key="2">
    <source>
        <dbReference type="EMBL" id="KAI1876301.1"/>
    </source>
</evidence>
<proteinExistence type="predicted"/>
<dbReference type="Pfam" id="PF20183">
    <property type="entry name" value="DUF6546"/>
    <property type="match status" value="1"/>
</dbReference>
<reference evidence="2" key="1">
    <citation type="submission" date="2021-03" db="EMBL/GenBank/DDBJ databases">
        <title>Revisited historic fungal species revealed as producer of novel bioactive compounds through whole genome sequencing and comparative genomics.</title>
        <authorList>
            <person name="Vignolle G.A."/>
            <person name="Hochenegger N."/>
            <person name="Mach R.L."/>
            <person name="Mach-Aigner A.R."/>
            <person name="Javad Rahimi M."/>
            <person name="Salim K.A."/>
            <person name="Chan C.M."/>
            <person name="Lim L.B.L."/>
            <person name="Cai F."/>
            <person name="Druzhinina I.S."/>
            <person name="U'Ren J.M."/>
            <person name="Derntl C."/>
        </authorList>
    </citation>
    <scope>NUCLEOTIDE SEQUENCE</scope>
    <source>
        <strain evidence="2">TUCIM 5799</strain>
    </source>
</reference>
<organism evidence="2 3">
    <name type="scientific">Neoarthrinium moseri</name>
    <dbReference type="NCBI Taxonomy" id="1658444"/>
    <lineage>
        <taxon>Eukaryota</taxon>
        <taxon>Fungi</taxon>
        <taxon>Dikarya</taxon>
        <taxon>Ascomycota</taxon>
        <taxon>Pezizomycotina</taxon>
        <taxon>Sordariomycetes</taxon>
        <taxon>Xylariomycetidae</taxon>
        <taxon>Amphisphaeriales</taxon>
        <taxon>Apiosporaceae</taxon>
        <taxon>Neoarthrinium</taxon>
    </lineage>
</organism>
<sequence>MRPHFSEGLPLVKAVPSFILRRQTRRSLCAVSLQKILKSLPNLQSMKYEPWRDFFRLPRYIQDPYYQKTIFMSLPEALRTLTVFEDFNEGYNIVHFDAKGLLEACQPGWMWANLETLTLTSKLLPLYKPRPVAINKMLVKAGTAAIWMPRFQNMVIWNGLKRHACAFRYQVTANSTTLGWCGTWELELDIDVLDVWGEVALRHTRNELSVLASRSIDKQDIQSHAAAIRELNLSEVISPISLE</sequence>
<dbReference type="InterPro" id="IPR046676">
    <property type="entry name" value="DUF6546"/>
</dbReference>
<keyword evidence="3" id="KW-1185">Reference proteome</keyword>